<dbReference type="Proteomes" id="UP000068447">
    <property type="component" value="Chromosome"/>
</dbReference>
<dbReference type="STRING" id="1526571.AT746_02140"/>
<dbReference type="EMBL" id="CP013650">
    <property type="protein sequence ID" value="ALS97194.1"/>
    <property type="molecule type" value="Genomic_DNA"/>
</dbReference>
<accession>A0A0U2RJ06</accession>
<dbReference type="AlphaFoldDB" id="A0A0U2RJ06"/>
<dbReference type="Gene3D" id="3.20.180.10">
    <property type="entry name" value="PNP-oxidase-like"/>
    <property type="match status" value="1"/>
</dbReference>
<dbReference type="OrthoDB" id="9776211at2"/>
<dbReference type="KEGG" id="lal:AT746_02140"/>
<dbReference type="SUPFAM" id="SSF50475">
    <property type="entry name" value="FMN-binding split barrel"/>
    <property type="match status" value="1"/>
</dbReference>
<dbReference type="Pfam" id="PF13883">
    <property type="entry name" value="CREG_beta-barrel"/>
    <property type="match status" value="1"/>
</dbReference>
<reference evidence="3 4" key="1">
    <citation type="submission" date="2015-12" db="EMBL/GenBank/DDBJ databases">
        <title>Complete genome of Lacimicrobium alkaliphilum KCTC 32984.</title>
        <authorList>
            <person name="Kim S.-G."/>
            <person name="Lee Y.-J."/>
        </authorList>
    </citation>
    <scope>NUCLEOTIDE SEQUENCE [LARGE SCALE GENOMIC DNA]</scope>
    <source>
        <strain evidence="3 4">YelD216</strain>
    </source>
</reference>
<gene>
    <name evidence="3" type="ORF">AT746_02140</name>
</gene>
<sequence>MNERIDAANEARLLAQQCQTAVFSTLSVKLQGHPFGSVAPVMMTDSGNMVFYVSDIAQHARNLQQDPRLSLTLFRQAERGDQNEQGRLTLCGEAYPLTELQSETYADRYFRLFPQAQGYRKAHDFRFWHLDVRDVRYIGGFGKIFWITQSEWRRLVPKWSAKQETDMVAHMNADHSDACRLILWDHFTLEGQPQMATVYPDGCHFELDGKCYFVPFVSPCHTSQEVRQALVAMTNKARAA</sequence>
<dbReference type="InterPro" id="IPR037119">
    <property type="entry name" value="Haem_oxidase_HugZ-like_sf"/>
</dbReference>
<keyword evidence="4" id="KW-1185">Reference proteome</keyword>
<dbReference type="Pfam" id="PF10615">
    <property type="entry name" value="DUF2470"/>
    <property type="match status" value="1"/>
</dbReference>
<dbReference type="InterPro" id="IPR019595">
    <property type="entry name" value="DUF2470"/>
</dbReference>
<dbReference type="InterPro" id="IPR055343">
    <property type="entry name" value="CREG_beta-barrel"/>
</dbReference>
<dbReference type="Gene3D" id="2.30.110.10">
    <property type="entry name" value="Electron Transport, Fmn-binding Protein, Chain A"/>
    <property type="match status" value="1"/>
</dbReference>
<name>A0A0U2RJ06_9ALTE</name>
<dbReference type="PANTHER" id="PTHR13343:SF17">
    <property type="entry name" value="CELLULAR REPRESSOR OF E1A-STIMULATED GENES, ISOFORM A"/>
    <property type="match status" value="1"/>
</dbReference>
<proteinExistence type="predicted"/>
<protein>
    <submittedName>
        <fullName evidence="3">Uncharacterized protein</fullName>
    </submittedName>
</protein>
<evidence type="ECO:0000259" key="1">
    <source>
        <dbReference type="Pfam" id="PF10615"/>
    </source>
</evidence>
<evidence type="ECO:0000313" key="3">
    <source>
        <dbReference type="EMBL" id="ALS97194.1"/>
    </source>
</evidence>
<evidence type="ECO:0000313" key="4">
    <source>
        <dbReference type="Proteomes" id="UP000068447"/>
    </source>
</evidence>
<feature type="domain" description="CREG-like beta-barrel" evidence="2">
    <location>
        <begin position="5"/>
        <end position="152"/>
    </location>
</feature>
<dbReference type="GO" id="GO:0005737">
    <property type="term" value="C:cytoplasm"/>
    <property type="evidence" value="ECO:0007669"/>
    <property type="project" value="UniProtKB-ARBA"/>
</dbReference>
<organism evidence="3 4">
    <name type="scientific">Lacimicrobium alkaliphilum</name>
    <dbReference type="NCBI Taxonomy" id="1526571"/>
    <lineage>
        <taxon>Bacteria</taxon>
        <taxon>Pseudomonadati</taxon>
        <taxon>Pseudomonadota</taxon>
        <taxon>Gammaproteobacteria</taxon>
        <taxon>Alteromonadales</taxon>
        <taxon>Alteromonadaceae</taxon>
        <taxon>Lacimicrobium</taxon>
    </lineage>
</organism>
<dbReference type="RefSeq" id="WP_062475801.1">
    <property type="nucleotide sequence ID" value="NZ_CP013650.1"/>
</dbReference>
<dbReference type="PANTHER" id="PTHR13343">
    <property type="entry name" value="CREG1 PROTEIN"/>
    <property type="match status" value="1"/>
</dbReference>
<feature type="domain" description="DUF2470" evidence="1">
    <location>
        <begin position="165"/>
        <end position="233"/>
    </location>
</feature>
<evidence type="ECO:0000259" key="2">
    <source>
        <dbReference type="Pfam" id="PF13883"/>
    </source>
</evidence>
<dbReference type="InterPro" id="IPR012349">
    <property type="entry name" value="Split_barrel_FMN-bd"/>
</dbReference>